<feature type="transmembrane region" description="Helical" evidence="6">
    <location>
        <begin position="120"/>
        <end position="138"/>
    </location>
</feature>
<sequence>MSYTIHSVILRIREAATSETSEIPQGDQTCAAPLTNDIGDPIAGSLTVHHLMILVCAPCLGLTIASTLYLKWRHLHCYTVPQEQRQILRIASLPAVYATFNFLALLFILDYQYIAPIAKIYEAFAIAALFFLILEWVCPDGADREKYFSDLQGKDKKGNDVPGGSLKWFQTTYRNALQFPLTKLVLMVIQIITQYYHVFCENSMSAKHAHFWIFLFDIFFVGGAFEGVTKFARRMGKEGAISASHRARSKIFTLLGIVIFQVLQELIFGLMNGKLFKPSKTVTYNDLNFGVPAVLTIVESVFFSLLMQWSFSNQEYKEGVRMDRYGMEPAERTKTWRALLDAFNLMDIIIGTVTAFGLLLGSVQSRYGARPDGGHKKTRGSEAGMEPLTERTRMRGHSGGSDFAAEYDPPLESPQHEGGMHVPAMPQSARDPSPAGRTRTFRHDGLRPDVVVGGGLAYEPLNRSREPSPGGLPSQSPMSMV</sequence>
<dbReference type="AlphaFoldDB" id="A0A9W7W0H5"/>
<evidence type="ECO:0000313" key="8">
    <source>
        <dbReference type="Proteomes" id="UP001138500"/>
    </source>
</evidence>
<dbReference type="OrthoDB" id="5348404at2759"/>
<feature type="transmembrane region" description="Helical" evidence="6">
    <location>
        <begin position="342"/>
        <end position="361"/>
    </location>
</feature>
<keyword evidence="4 6" id="KW-0472">Membrane</keyword>
<comment type="caution">
    <text evidence="7">The sequence shown here is derived from an EMBL/GenBank/DDBJ whole genome shotgun (WGS) entry which is preliminary data.</text>
</comment>
<evidence type="ECO:0000256" key="4">
    <source>
        <dbReference type="ARBA" id="ARBA00023136"/>
    </source>
</evidence>
<dbReference type="PANTHER" id="PTHR23423">
    <property type="entry name" value="ORGANIC SOLUTE TRANSPORTER-RELATED"/>
    <property type="match status" value="1"/>
</dbReference>
<dbReference type="InterPro" id="IPR005178">
    <property type="entry name" value="Ostalpha/TMEM184C"/>
</dbReference>
<feature type="transmembrane region" description="Helical" evidence="6">
    <location>
        <begin position="91"/>
        <end position="114"/>
    </location>
</feature>
<gene>
    <name evidence="7" type="ORF">Tdes44962_MAKER04028</name>
</gene>
<organism evidence="7 8">
    <name type="scientific">Teratosphaeria destructans</name>
    <dbReference type="NCBI Taxonomy" id="418781"/>
    <lineage>
        <taxon>Eukaryota</taxon>
        <taxon>Fungi</taxon>
        <taxon>Dikarya</taxon>
        <taxon>Ascomycota</taxon>
        <taxon>Pezizomycotina</taxon>
        <taxon>Dothideomycetes</taxon>
        <taxon>Dothideomycetidae</taxon>
        <taxon>Mycosphaerellales</taxon>
        <taxon>Teratosphaeriaceae</taxon>
        <taxon>Teratosphaeria</taxon>
    </lineage>
</organism>
<dbReference type="Proteomes" id="UP001138500">
    <property type="component" value="Unassembled WGS sequence"/>
</dbReference>
<feature type="transmembrane region" description="Helical" evidence="6">
    <location>
        <begin position="176"/>
        <end position="197"/>
    </location>
</feature>
<feature type="transmembrane region" description="Helical" evidence="6">
    <location>
        <begin position="291"/>
        <end position="311"/>
    </location>
</feature>
<dbReference type="GO" id="GO:0016020">
    <property type="term" value="C:membrane"/>
    <property type="evidence" value="ECO:0007669"/>
    <property type="project" value="UniProtKB-SubCell"/>
</dbReference>
<name>A0A9W7W0H5_9PEZI</name>
<comment type="subcellular location">
    <subcellularLocation>
        <location evidence="1">Membrane</location>
        <topology evidence="1">Multi-pass membrane protein</topology>
    </subcellularLocation>
</comment>
<evidence type="ECO:0000256" key="2">
    <source>
        <dbReference type="ARBA" id="ARBA00022692"/>
    </source>
</evidence>
<proteinExistence type="predicted"/>
<feature type="transmembrane region" description="Helical" evidence="6">
    <location>
        <begin position="209"/>
        <end position="231"/>
    </location>
</feature>
<evidence type="ECO:0000256" key="6">
    <source>
        <dbReference type="SAM" id="Phobius"/>
    </source>
</evidence>
<evidence type="ECO:0000256" key="3">
    <source>
        <dbReference type="ARBA" id="ARBA00022989"/>
    </source>
</evidence>
<dbReference type="Pfam" id="PF03619">
    <property type="entry name" value="Solute_trans_a"/>
    <property type="match status" value="1"/>
</dbReference>
<accession>A0A9W7W0H5</accession>
<keyword evidence="8" id="KW-1185">Reference proteome</keyword>
<evidence type="ECO:0000313" key="7">
    <source>
        <dbReference type="EMBL" id="KAH9825817.1"/>
    </source>
</evidence>
<reference evidence="7 8" key="2">
    <citation type="journal article" date="2021" name="Curr. Genet.">
        <title>Genetic response to nitrogen starvation in the aggressive Eucalyptus foliar pathogen Teratosphaeria destructans.</title>
        <authorList>
            <person name="Havenga M."/>
            <person name="Wingfield B.D."/>
            <person name="Wingfield M.J."/>
            <person name="Dreyer L.L."/>
            <person name="Roets F."/>
            <person name="Aylward J."/>
        </authorList>
    </citation>
    <scope>NUCLEOTIDE SEQUENCE [LARGE SCALE GENOMIC DNA]</scope>
    <source>
        <strain evidence="7">CMW44962</strain>
    </source>
</reference>
<feature type="region of interest" description="Disordered" evidence="5">
    <location>
        <begin position="369"/>
        <end position="481"/>
    </location>
</feature>
<protein>
    <submittedName>
        <fullName evidence="7">Organic solute transporter Ostalpha</fullName>
    </submittedName>
</protein>
<feature type="transmembrane region" description="Helical" evidence="6">
    <location>
        <begin position="251"/>
        <end position="271"/>
    </location>
</feature>
<keyword evidence="3 6" id="KW-1133">Transmembrane helix</keyword>
<reference evidence="7 8" key="1">
    <citation type="journal article" date="2018" name="IMA Fungus">
        <title>IMA Genome-F 10: Nine draft genome sequences of Claviceps purpurea s.lat., including C. arundinis, C. humidiphila, and C. cf. spartinae, pseudomolecules for the pitch canker pathogen Fusarium circinatum, draft genome of Davidsoniella eucalypti, Grosmannia galeiformis, Quambalaria eucalypti, and Teratosphaeria destructans.</title>
        <authorList>
            <person name="Wingfield B.D."/>
            <person name="Liu M."/>
            <person name="Nguyen H.D."/>
            <person name="Lane F.A."/>
            <person name="Morgan S.W."/>
            <person name="De Vos L."/>
            <person name="Wilken P.M."/>
            <person name="Duong T.A."/>
            <person name="Aylward J."/>
            <person name="Coetzee M.P."/>
            <person name="Dadej K."/>
            <person name="De Beer Z.W."/>
            <person name="Findlay W."/>
            <person name="Havenga M."/>
            <person name="Kolarik M."/>
            <person name="Menzies J.G."/>
            <person name="Naidoo K."/>
            <person name="Pochopski O."/>
            <person name="Shoukouhi P."/>
            <person name="Santana Q.C."/>
            <person name="Seifert K.A."/>
            <person name="Soal N."/>
            <person name="Steenkamp E.T."/>
            <person name="Tatham C.T."/>
            <person name="van der Nest M.A."/>
            <person name="Wingfield M.J."/>
        </authorList>
    </citation>
    <scope>NUCLEOTIDE SEQUENCE [LARGE SCALE GENOMIC DNA]</scope>
    <source>
        <strain evidence="7">CMW44962</strain>
    </source>
</reference>
<dbReference type="EMBL" id="RIBY02002078">
    <property type="protein sequence ID" value="KAH9825817.1"/>
    <property type="molecule type" value="Genomic_DNA"/>
</dbReference>
<evidence type="ECO:0000256" key="1">
    <source>
        <dbReference type="ARBA" id="ARBA00004141"/>
    </source>
</evidence>
<dbReference type="SMART" id="SM01417">
    <property type="entry name" value="Solute_trans_a"/>
    <property type="match status" value="1"/>
</dbReference>
<keyword evidence="2 6" id="KW-0812">Transmembrane</keyword>
<evidence type="ECO:0000256" key="5">
    <source>
        <dbReference type="SAM" id="MobiDB-lite"/>
    </source>
</evidence>
<feature type="transmembrane region" description="Helical" evidence="6">
    <location>
        <begin position="51"/>
        <end position="70"/>
    </location>
</feature>